<feature type="domain" description="DUF6534" evidence="3">
    <location>
        <begin position="172"/>
        <end position="258"/>
    </location>
</feature>
<feature type="transmembrane region" description="Helical" evidence="2">
    <location>
        <begin position="164"/>
        <end position="184"/>
    </location>
</feature>
<sequence>MSLPALDTVTGCLLIGTWASSLLYIFEIIQSFYYFRHFEQDDWKFKTLVKFALFVDTLSTVGDYICVYLYTITHAGDLEYLDNIHWPIPLYGFTTGVLAILVQAFLVFRYWRFSISANSSTQNTLITLTLSFAMIISFGSVFTCSLMLTLYPSIDDRSKFKIPAPLWLVTEVAVDAGIASALLWEFRKARGILIETRSILDRLTAVTIESGAAAATLAGAALISYYIKPESNVYAGFLYPLGRVYVITLLSNLNIRNSGQSSFSTIDMCSSPGTSGGEAGQLTFTDWATDDSCGIQVHRTVHTSVQINVQSPQDHPVVTFKSPLRSAANDSSPEEMEMTANYSSKKQSTLSAA</sequence>
<feature type="region of interest" description="Disordered" evidence="1">
    <location>
        <begin position="321"/>
        <end position="353"/>
    </location>
</feature>
<dbReference type="EMBL" id="JACAZI010000014">
    <property type="protein sequence ID" value="KAF7344919.1"/>
    <property type="molecule type" value="Genomic_DNA"/>
</dbReference>
<keyword evidence="2" id="KW-0812">Transmembrane</keyword>
<feature type="transmembrane region" description="Helical" evidence="2">
    <location>
        <begin position="47"/>
        <end position="70"/>
    </location>
</feature>
<evidence type="ECO:0000256" key="2">
    <source>
        <dbReference type="SAM" id="Phobius"/>
    </source>
</evidence>
<comment type="caution">
    <text evidence="4">The sequence shown here is derived from an EMBL/GenBank/DDBJ whole genome shotgun (WGS) entry which is preliminary data.</text>
</comment>
<accession>A0A8H7CP32</accession>
<evidence type="ECO:0000259" key="3">
    <source>
        <dbReference type="Pfam" id="PF20152"/>
    </source>
</evidence>
<dbReference type="Pfam" id="PF20152">
    <property type="entry name" value="DUF6534"/>
    <property type="match status" value="1"/>
</dbReference>
<feature type="transmembrane region" description="Helical" evidence="2">
    <location>
        <begin position="233"/>
        <end position="253"/>
    </location>
</feature>
<dbReference type="OrthoDB" id="3203775at2759"/>
<keyword evidence="2" id="KW-1133">Transmembrane helix</keyword>
<keyword evidence="5" id="KW-1185">Reference proteome</keyword>
<gene>
    <name evidence="4" type="ORF">MVEN_01654300</name>
</gene>
<feature type="transmembrane region" description="Helical" evidence="2">
    <location>
        <begin position="15"/>
        <end position="35"/>
    </location>
</feature>
<dbReference type="InterPro" id="IPR045339">
    <property type="entry name" value="DUF6534"/>
</dbReference>
<evidence type="ECO:0000313" key="4">
    <source>
        <dbReference type="EMBL" id="KAF7344919.1"/>
    </source>
</evidence>
<keyword evidence="2" id="KW-0472">Membrane</keyword>
<reference evidence="4" key="1">
    <citation type="submission" date="2020-05" db="EMBL/GenBank/DDBJ databases">
        <title>Mycena genomes resolve the evolution of fungal bioluminescence.</title>
        <authorList>
            <person name="Tsai I.J."/>
        </authorList>
    </citation>
    <scope>NUCLEOTIDE SEQUENCE</scope>
    <source>
        <strain evidence="4">CCC161011</strain>
    </source>
</reference>
<organism evidence="4 5">
    <name type="scientific">Mycena venus</name>
    <dbReference type="NCBI Taxonomy" id="2733690"/>
    <lineage>
        <taxon>Eukaryota</taxon>
        <taxon>Fungi</taxon>
        <taxon>Dikarya</taxon>
        <taxon>Basidiomycota</taxon>
        <taxon>Agaricomycotina</taxon>
        <taxon>Agaricomycetes</taxon>
        <taxon>Agaricomycetidae</taxon>
        <taxon>Agaricales</taxon>
        <taxon>Marasmiineae</taxon>
        <taxon>Mycenaceae</taxon>
        <taxon>Mycena</taxon>
    </lineage>
</organism>
<feature type="transmembrane region" description="Helical" evidence="2">
    <location>
        <begin position="123"/>
        <end position="152"/>
    </location>
</feature>
<evidence type="ECO:0000256" key="1">
    <source>
        <dbReference type="SAM" id="MobiDB-lite"/>
    </source>
</evidence>
<feature type="compositionally biased region" description="Polar residues" evidence="1">
    <location>
        <begin position="340"/>
        <end position="353"/>
    </location>
</feature>
<dbReference type="Proteomes" id="UP000620124">
    <property type="component" value="Unassembled WGS sequence"/>
</dbReference>
<dbReference type="PANTHER" id="PTHR40465">
    <property type="entry name" value="CHROMOSOME 1, WHOLE GENOME SHOTGUN SEQUENCE"/>
    <property type="match status" value="1"/>
</dbReference>
<dbReference type="AlphaFoldDB" id="A0A8H7CP32"/>
<name>A0A8H7CP32_9AGAR</name>
<feature type="transmembrane region" description="Helical" evidence="2">
    <location>
        <begin position="205"/>
        <end position="227"/>
    </location>
</feature>
<evidence type="ECO:0000313" key="5">
    <source>
        <dbReference type="Proteomes" id="UP000620124"/>
    </source>
</evidence>
<protein>
    <recommendedName>
        <fullName evidence="3">DUF6534 domain-containing protein</fullName>
    </recommendedName>
</protein>
<dbReference type="PANTHER" id="PTHR40465:SF1">
    <property type="entry name" value="DUF6534 DOMAIN-CONTAINING PROTEIN"/>
    <property type="match status" value="1"/>
</dbReference>
<feature type="transmembrane region" description="Helical" evidence="2">
    <location>
        <begin position="90"/>
        <end position="111"/>
    </location>
</feature>
<proteinExistence type="predicted"/>